<evidence type="ECO:0000256" key="6">
    <source>
        <dbReference type="SAM" id="Phobius"/>
    </source>
</evidence>
<dbReference type="InterPro" id="IPR050645">
    <property type="entry name" value="Histidine_acid_phosphatase"/>
</dbReference>
<sequence length="374" mass="42656">MPRFLVLLLAIISTLSAELLFAQVWFRHGARAPTIYMRFPSEPDDYGSMFPYEKGELTNDGKMMEYHLGKKLRQEFAGFAPESYLPHENMVYFDEDNRTSDSAALVMAGFYPPTDKQIWNPELIWNPVALHQADILVKPGMGLANSCPKIGAVAKERPEFWNLLNYDQPLRIMLQKASGVNIYTPKTMSDVMDEYRTRARLQDPRLPVEPWVDDAMVARIKSVQENMTLAFFAFPEVSQSIGDILQVPEMRFFCDYGASFIVELHKIGKDLVLKFFFSDSYGVPRWEVTVPKCGKTCLLSNFRAVFGKETVNDVQFWSQCKEIPGEESGSVALIFALIAVIIALLLTNVFSCMKMNRIQSRRNTLDNERSPLLL</sequence>
<proteinExistence type="inferred from homology"/>
<reference evidence="8" key="1">
    <citation type="submission" date="2023-06" db="EMBL/GenBank/DDBJ databases">
        <authorList>
            <person name="Delattre M."/>
        </authorList>
    </citation>
    <scope>NUCLEOTIDE SEQUENCE</scope>
    <source>
        <strain evidence="8">AF72</strain>
    </source>
</reference>
<evidence type="ECO:0000256" key="4">
    <source>
        <dbReference type="ARBA" id="ARBA00040357"/>
    </source>
</evidence>
<dbReference type="PANTHER" id="PTHR11567:SF110">
    <property type="entry name" value="2-PHOSPHOXYLOSE PHOSPHATASE 1"/>
    <property type="match status" value="1"/>
</dbReference>
<comment type="catalytic activity">
    <reaction evidence="3">
        <text>3-O-[beta-D-GlcA-(1-&gt;3)-beta-D-Gal-(1-&gt;3)-beta-D-Gal-(1-&gt;4)-beta-D-2-O-P-Xyl]-L-seryl-[protein] + H2O = 3-O-(beta-D-GlcA-(1-&gt;3)-beta-D-Gal-(1-&gt;3)-beta-D-Gal-(1-&gt;4)-beta-D-Xyl)-L-seryl-[protein] + phosphate</text>
        <dbReference type="Rhea" id="RHEA:56512"/>
        <dbReference type="Rhea" id="RHEA-COMP:12573"/>
        <dbReference type="Rhea" id="RHEA-COMP:14559"/>
        <dbReference type="ChEBI" id="CHEBI:15377"/>
        <dbReference type="ChEBI" id="CHEBI:43474"/>
        <dbReference type="ChEBI" id="CHEBI:132093"/>
        <dbReference type="ChEBI" id="CHEBI:140495"/>
    </reaction>
</comment>
<evidence type="ECO:0000256" key="2">
    <source>
        <dbReference type="ARBA" id="ARBA00022801"/>
    </source>
</evidence>
<feature type="chain" id="PRO_5041327405" description="2-phosphoxylose phosphatase 1" evidence="7">
    <location>
        <begin position="18"/>
        <end position="374"/>
    </location>
</feature>
<feature type="non-terminal residue" evidence="8">
    <location>
        <position position="1"/>
    </location>
</feature>
<keyword evidence="6" id="KW-0812">Transmembrane</keyword>
<keyword evidence="2" id="KW-0378">Hydrolase</keyword>
<protein>
    <recommendedName>
        <fullName evidence="4">2-phosphoxylose phosphatase 1</fullName>
    </recommendedName>
    <alternativeName>
        <fullName evidence="5">Acid phosphatase-like protein 2</fullName>
    </alternativeName>
</protein>
<dbReference type="AlphaFoldDB" id="A0AA36D8H2"/>
<dbReference type="Pfam" id="PF00328">
    <property type="entry name" value="His_Phos_2"/>
    <property type="match status" value="1"/>
</dbReference>
<dbReference type="InterPro" id="IPR000560">
    <property type="entry name" value="His_Pase_clade-2"/>
</dbReference>
<feature type="signal peptide" evidence="7">
    <location>
        <begin position="1"/>
        <end position="17"/>
    </location>
</feature>
<keyword evidence="6" id="KW-0472">Membrane</keyword>
<keyword evidence="7" id="KW-0732">Signal</keyword>
<evidence type="ECO:0000256" key="3">
    <source>
        <dbReference type="ARBA" id="ARBA00036311"/>
    </source>
</evidence>
<evidence type="ECO:0000256" key="7">
    <source>
        <dbReference type="SAM" id="SignalP"/>
    </source>
</evidence>
<dbReference type="GO" id="GO:0016791">
    <property type="term" value="F:phosphatase activity"/>
    <property type="evidence" value="ECO:0007669"/>
    <property type="project" value="UniProtKB-ARBA"/>
</dbReference>
<comment type="similarity">
    <text evidence="1">Belongs to the histidine acid phosphatase family.</text>
</comment>
<dbReference type="EMBL" id="CATQJA010002664">
    <property type="protein sequence ID" value="CAJ0582025.1"/>
    <property type="molecule type" value="Genomic_DNA"/>
</dbReference>
<dbReference type="InterPro" id="IPR029033">
    <property type="entry name" value="His_PPase_superfam"/>
</dbReference>
<evidence type="ECO:0000256" key="5">
    <source>
        <dbReference type="ARBA" id="ARBA00041499"/>
    </source>
</evidence>
<dbReference type="Gene3D" id="3.40.50.1240">
    <property type="entry name" value="Phosphoglycerate mutase-like"/>
    <property type="match status" value="2"/>
</dbReference>
<dbReference type="PANTHER" id="PTHR11567">
    <property type="entry name" value="ACID PHOSPHATASE-RELATED"/>
    <property type="match status" value="1"/>
</dbReference>
<dbReference type="SUPFAM" id="SSF53254">
    <property type="entry name" value="Phosphoglycerate mutase-like"/>
    <property type="match status" value="1"/>
</dbReference>
<organism evidence="8 9">
    <name type="scientific">Mesorhabditis spiculigera</name>
    <dbReference type="NCBI Taxonomy" id="96644"/>
    <lineage>
        <taxon>Eukaryota</taxon>
        <taxon>Metazoa</taxon>
        <taxon>Ecdysozoa</taxon>
        <taxon>Nematoda</taxon>
        <taxon>Chromadorea</taxon>
        <taxon>Rhabditida</taxon>
        <taxon>Rhabditina</taxon>
        <taxon>Rhabditomorpha</taxon>
        <taxon>Rhabditoidea</taxon>
        <taxon>Rhabditidae</taxon>
        <taxon>Mesorhabditinae</taxon>
        <taxon>Mesorhabditis</taxon>
    </lineage>
</organism>
<feature type="transmembrane region" description="Helical" evidence="6">
    <location>
        <begin position="331"/>
        <end position="353"/>
    </location>
</feature>
<evidence type="ECO:0000313" key="8">
    <source>
        <dbReference type="EMBL" id="CAJ0582025.1"/>
    </source>
</evidence>
<keyword evidence="9" id="KW-1185">Reference proteome</keyword>
<comment type="caution">
    <text evidence="8">The sequence shown here is derived from an EMBL/GenBank/DDBJ whole genome shotgun (WGS) entry which is preliminary data.</text>
</comment>
<keyword evidence="6" id="KW-1133">Transmembrane helix</keyword>
<evidence type="ECO:0000256" key="1">
    <source>
        <dbReference type="ARBA" id="ARBA00005375"/>
    </source>
</evidence>
<dbReference type="Proteomes" id="UP001177023">
    <property type="component" value="Unassembled WGS sequence"/>
</dbReference>
<dbReference type="CDD" id="cd07061">
    <property type="entry name" value="HP_HAP_like"/>
    <property type="match status" value="1"/>
</dbReference>
<accession>A0AA36D8H2</accession>
<name>A0AA36D8H2_9BILA</name>
<evidence type="ECO:0000313" key="9">
    <source>
        <dbReference type="Proteomes" id="UP001177023"/>
    </source>
</evidence>
<gene>
    <name evidence="8" type="ORF">MSPICULIGERA_LOCUS20168</name>
</gene>